<reference evidence="16 17" key="1">
    <citation type="submission" date="2018-10" db="EMBL/GenBank/DDBJ databases">
        <authorList>
            <consortium name="Molecular Microbiology and Infection Unit (UMMI)"/>
            <person name="Machado M."/>
        </authorList>
    </citation>
    <scope>NUCLEOTIDE SEQUENCE [LARGE SCALE GENOMIC DNA]</scope>
    <source>
        <strain evidence="16">FMV2238.02</strain>
    </source>
</reference>
<dbReference type="SUPFAM" id="SSF81573">
    <property type="entry name" value="F1F0 ATP synthase subunit B, membrane domain"/>
    <property type="match status" value="1"/>
</dbReference>
<evidence type="ECO:0000256" key="3">
    <source>
        <dbReference type="ARBA" id="ARBA00022475"/>
    </source>
</evidence>
<dbReference type="AlphaFoldDB" id="A0A2D4DNV3"/>
<keyword evidence="17" id="KW-1185">Reference proteome</keyword>
<dbReference type="InterPro" id="IPR002146">
    <property type="entry name" value="ATP_synth_b/b'su_bac/chlpt"/>
</dbReference>
<dbReference type="HAMAP" id="MF_01398">
    <property type="entry name" value="ATP_synth_b_bprime"/>
    <property type="match status" value="1"/>
</dbReference>
<dbReference type="EMBL" id="JAGQEX010000008">
    <property type="protein sequence ID" value="MDV5976865.1"/>
    <property type="molecule type" value="Genomic_DNA"/>
</dbReference>
<dbReference type="Proteomes" id="UP000280759">
    <property type="component" value="Unassembled WGS sequence"/>
</dbReference>
<evidence type="ECO:0000256" key="2">
    <source>
        <dbReference type="ARBA" id="ARBA00022448"/>
    </source>
</evidence>
<evidence type="ECO:0000256" key="1">
    <source>
        <dbReference type="ARBA" id="ARBA00005513"/>
    </source>
</evidence>
<dbReference type="InterPro" id="IPR005864">
    <property type="entry name" value="ATP_synth_F0_bsu_bac"/>
</dbReference>
<keyword evidence="7 13" id="KW-1133">Transmembrane helix</keyword>
<comment type="similarity">
    <text evidence="1 13 14">Belongs to the ATPase B chain family.</text>
</comment>
<dbReference type="RefSeq" id="WP_003047875.1">
    <property type="nucleotide sequence ID" value="NZ_BEWZ01000010.1"/>
</dbReference>
<keyword evidence="6 13" id="KW-0375">Hydrogen ion transport</keyword>
<dbReference type="InterPro" id="IPR050059">
    <property type="entry name" value="ATP_synthase_B_chain"/>
</dbReference>
<evidence type="ECO:0000256" key="8">
    <source>
        <dbReference type="ARBA" id="ARBA00023065"/>
    </source>
</evidence>
<evidence type="ECO:0000256" key="12">
    <source>
        <dbReference type="ARBA" id="ARBA00037847"/>
    </source>
</evidence>
<organism evidence="16 17">
    <name type="scientific">Streptococcus canis</name>
    <dbReference type="NCBI Taxonomy" id="1329"/>
    <lineage>
        <taxon>Bacteria</taxon>
        <taxon>Bacillati</taxon>
        <taxon>Bacillota</taxon>
        <taxon>Bacilli</taxon>
        <taxon>Lactobacillales</taxon>
        <taxon>Streptococcaceae</taxon>
        <taxon>Streptococcus</taxon>
    </lineage>
</organism>
<dbReference type="EMBL" id="UXEP01000004">
    <property type="protein sequence ID" value="VDC41941.1"/>
    <property type="molecule type" value="Genomic_DNA"/>
</dbReference>
<dbReference type="NCBIfam" id="TIGR01144">
    <property type="entry name" value="ATP_synt_b"/>
    <property type="match status" value="1"/>
</dbReference>
<evidence type="ECO:0000256" key="5">
    <source>
        <dbReference type="ARBA" id="ARBA00022692"/>
    </source>
</evidence>
<dbReference type="GO" id="GO:0046933">
    <property type="term" value="F:proton-transporting ATP synthase activity, rotational mechanism"/>
    <property type="evidence" value="ECO:0007669"/>
    <property type="project" value="UniProtKB-UniRule"/>
</dbReference>
<keyword evidence="9 13" id="KW-0472">Membrane</keyword>
<dbReference type="OrthoDB" id="282095at2"/>
<feature type="transmembrane region" description="Helical" evidence="13">
    <location>
        <begin position="12"/>
        <end position="34"/>
    </location>
</feature>
<accession>A0A2D4DNV3</accession>
<evidence type="ECO:0000313" key="15">
    <source>
        <dbReference type="EMBL" id="MDV5976865.1"/>
    </source>
</evidence>
<proteinExistence type="inferred from homology"/>
<dbReference type="GO" id="GO:0005886">
    <property type="term" value="C:plasma membrane"/>
    <property type="evidence" value="ECO:0007669"/>
    <property type="project" value="UniProtKB-SubCell"/>
</dbReference>
<dbReference type="PANTHER" id="PTHR33445:SF1">
    <property type="entry name" value="ATP SYNTHASE SUBUNIT B"/>
    <property type="match status" value="1"/>
</dbReference>
<dbReference type="Pfam" id="PF00430">
    <property type="entry name" value="ATP-synt_B"/>
    <property type="match status" value="1"/>
</dbReference>
<evidence type="ECO:0000256" key="14">
    <source>
        <dbReference type="RuleBase" id="RU003848"/>
    </source>
</evidence>
<dbReference type="GO" id="GO:0045259">
    <property type="term" value="C:proton-transporting ATP synthase complex"/>
    <property type="evidence" value="ECO:0007669"/>
    <property type="project" value="UniProtKB-KW"/>
</dbReference>
<gene>
    <name evidence="13 16" type="primary">atpF</name>
    <name evidence="16" type="ORF">FMV2238Y02_03590</name>
    <name evidence="15" type="ORF">KB584_05210</name>
</gene>
<evidence type="ECO:0000256" key="11">
    <source>
        <dbReference type="ARBA" id="ARBA00025198"/>
    </source>
</evidence>
<dbReference type="CDD" id="cd06503">
    <property type="entry name" value="ATP-synt_Fo_b"/>
    <property type="match status" value="1"/>
</dbReference>
<dbReference type="GeneID" id="49629663"/>
<keyword evidence="2 13" id="KW-0813">Transport</keyword>
<evidence type="ECO:0000256" key="13">
    <source>
        <dbReference type="HAMAP-Rule" id="MF_01398"/>
    </source>
</evidence>
<evidence type="ECO:0000313" key="16">
    <source>
        <dbReference type="EMBL" id="VDC41941.1"/>
    </source>
</evidence>
<sequence>MSITFGELVGNFILVTGSVIVLLLLIKKFAWGAIESILQTRSQQISRDIDQAEQARLSAQELEAKSQANLDASRSEASKIISDAKEIGQLQGDKLVAEATDEAKRLKAKALTDIEQSKSDAISAVKTEMSDLTVLLAEKIMGANLDKAAQSQLIDSYLDDLGEA</sequence>
<keyword evidence="8 13" id="KW-0406">Ion transport</keyword>
<evidence type="ECO:0000256" key="9">
    <source>
        <dbReference type="ARBA" id="ARBA00023136"/>
    </source>
</evidence>
<comment type="function">
    <text evidence="13">Component of the F(0) channel, it forms part of the peripheral stalk, linking F(1) to F(0).</text>
</comment>
<dbReference type="GO" id="GO:0012505">
    <property type="term" value="C:endomembrane system"/>
    <property type="evidence" value="ECO:0007669"/>
    <property type="project" value="UniProtKB-SubCell"/>
</dbReference>
<name>A0A2D4DNV3_STRCB</name>
<keyword evidence="10 13" id="KW-0066">ATP synthesis</keyword>
<dbReference type="PANTHER" id="PTHR33445">
    <property type="entry name" value="ATP SYNTHASE SUBUNIT B', CHLOROPLASTIC"/>
    <property type="match status" value="1"/>
</dbReference>
<keyword evidence="4 13" id="KW-0138">CF(0)</keyword>
<comment type="subcellular location">
    <subcellularLocation>
        <location evidence="13">Cell membrane</location>
        <topology evidence="13">Single-pass membrane protein</topology>
    </subcellularLocation>
    <subcellularLocation>
        <location evidence="12">Endomembrane system</location>
        <topology evidence="12">Single-pass membrane protein</topology>
    </subcellularLocation>
</comment>
<comment type="subunit">
    <text evidence="13">F-type ATPases have 2 components, F(1) - the catalytic core - and F(0) - the membrane proton channel. F(1) has five subunits: alpha(3), beta(3), gamma(1), delta(1), epsilon(1). F(0) has three main subunits: a(1), b(2) and c(10-14). The alpha and beta chains form an alternating ring which encloses part of the gamma chain. F(1) is attached to F(0) by a central stalk formed by the gamma and epsilon chains, while a peripheral stalk is formed by the delta and b chains.</text>
</comment>
<dbReference type="Proteomes" id="UP001186118">
    <property type="component" value="Unassembled WGS sequence"/>
</dbReference>
<keyword evidence="5 13" id="KW-0812">Transmembrane</keyword>
<evidence type="ECO:0000256" key="10">
    <source>
        <dbReference type="ARBA" id="ARBA00023310"/>
    </source>
</evidence>
<evidence type="ECO:0000256" key="7">
    <source>
        <dbReference type="ARBA" id="ARBA00022989"/>
    </source>
</evidence>
<protein>
    <recommendedName>
        <fullName evidence="13">ATP synthase subunit b</fullName>
    </recommendedName>
    <alternativeName>
        <fullName evidence="13">ATP synthase F(0) sector subunit b</fullName>
    </alternativeName>
    <alternativeName>
        <fullName evidence="13">ATPase subunit I</fullName>
    </alternativeName>
    <alternativeName>
        <fullName evidence="13">F-type ATPase subunit b</fullName>
        <shortName evidence="13">F-ATPase subunit b</shortName>
    </alternativeName>
</protein>
<reference evidence="15" key="2">
    <citation type="submission" date="2021-04" db="EMBL/GenBank/DDBJ databases">
        <title>Draft genomes of 20 S. canis strains.</title>
        <authorList>
            <person name="Pagnossin D."/>
            <person name="Weir W."/>
            <person name="Smith A."/>
            <person name="Ure R."/>
            <person name="Oravcova K."/>
        </authorList>
    </citation>
    <scope>NUCLEOTIDE SEQUENCE</scope>
    <source>
        <strain evidence="15">284</strain>
    </source>
</reference>
<evidence type="ECO:0000256" key="6">
    <source>
        <dbReference type="ARBA" id="ARBA00022781"/>
    </source>
</evidence>
<comment type="function">
    <text evidence="11 13">F(1)F(0) ATP synthase produces ATP from ADP in the presence of a proton or sodium gradient. F-type ATPases consist of two structural domains, F(1) containing the extramembraneous catalytic core and F(0) containing the membrane proton channel, linked together by a central stalk and a peripheral stalk. During catalysis, ATP synthesis in the catalytic domain of F(1) is coupled via a rotary mechanism of the central stalk subunits to proton translocation.</text>
</comment>
<evidence type="ECO:0000313" key="17">
    <source>
        <dbReference type="Proteomes" id="UP000280759"/>
    </source>
</evidence>
<dbReference type="InterPro" id="IPR028987">
    <property type="entry name" value="ATP_synth_B-like_membr_sf"/>
</dbReference>
<evidence type="ECO:0000256" key="4">
    <source>
        <dbReference type="ARBA" id="ARBA00022547"/>
    </source>
</evidence>
<keyword evidence="3 13" id="KW-1003">Cell membrane</keyword>
<dbReference type="GO" id="GO:0046961">
    <property type="term" value="F:proton-transporting ATPase activity, rotational mechanism"/>
    <property type="evidence" value="ECO:0007669"/>
    <property type="project" value="TreeGrafter"/>
</dbReference>